<dbReference type="EMBL" id="BAAAUV010000001">
    <property type="protein sequence ID" value="GAA3191958.1"/>
    <property type="molecule type" value="Genomic_DNA"/>
</dbReference>
<evidence type="ECO:0000313" key="3">
    <source>
        <dbReference type="EMBL" id="GAA3191958.1"/>
    </source>
</evidence>
<dbReference type="InterPro" id="IPR020843">
    <property type="entry name" value="ER"/>
</dbReference>
<accession>A0ABP6PVB9</accession>
<dbReference type="RefSeq" id="WP_344821042.1">
    <property type="nucleotide sequence ID" value="NZ_BAAAUV010000001.1"/>
</dbReference>
<keyword evidence="4" id="KW-1185">Reference proteome</keyword>
<dbReference type="SMART" id="SM00829">
    <property type="entry name" value="PKS_ER"/>
    <property type="match status" value="1"/>
</dbReference>
<evidence type="ECO:0000256" key="1">
    <source>
        <dbReference type="SAM" id="MobiDB-lite"/>
    </source>
</evidence>
<dbReference type="Gene3D" id="3.40.50.720">
    <property type="entry name" value="NAD(P)-binding Rossmann-like Domain"/>
    <property type="match status" value="1"/>
</dbReference>
<proteinExistence type="predicted"/>
<sequence>MKAAVLRSLGEPPRFEDVPEPVPGEGWEPVRVTACPLTNLDRVLAAGTHFALPRELPAICGSLAAGERADGAPVLFRSPGGTMAERALTRPELCTPIPEGVDPDLVAAVQNPGVSTWAALEWRAGLSPGERVLVLGATGVAGRIAVQLARRLGAGRVVAAGRDPGVLASLPALGADATIRLDRPGAELREAFRAEGPFDVVLDYLWGPPTEAFISTLGHTDMRLRSSRVRLVQIGTMAGAEVALPAEILRSSGLEVVGFGTGNAPPAGELARCLSGLTALLAEGALDVPVGRVPLSRVEEVWNLDQKGVRTLLIP</sequence>
<comment type="caution">
    <text evidence="3">The sequence shown here is derived from an EMBL/GenBank/DDBJ whole genome shotgun (WGS) entry which is preliminary data.</text>
</comment>
<protein>
    <submittedName>
        <fullName evidence="3">Zinc-binding alcohol dehydrogenase family protein</fullName>
    </submittedName>
</protein>
<gene>
    <name evidence="3" type="ORF">GCM10010468_00550</name>
</gene>
<dbReference type="SUPFAM" id="SSF50129">
    <property type="entry name" value="GroES-like"/>
    <property type="match status" value="1"/>
</dbReference>
<reference evidence="4" key="1">
    <citation type="journal article" date="2019" name="Int. J. Syst. Evol. Microbiol.">
        <title>The Global Catalogue of Microorganisms (GCM) 10K type strain sequencing project: providing services to taxonomists for standard genome sequencing and annotation.</title>
        <authorList>
            <consortium name="The Broad Institute Genomics Platform"/>
            <consortium name="The Broad Institute Genome Sequencing Center for Infectious Disease"/>
            <person name="Wu L."/>
            <person name="Ma J."/>
        </authorList>
    </citation>
    <scope>NUCLEOTIDE SEQUENCE [LARGE SCALE GENOMIC DNA]</scope>
    <source>
        <strain evidence="4">JCM 9377</strain>
    </source>
</reference>
<feature type="domain" description="Enoyl reductase (ER)" evidence="2">
    <location>
        <begin position="10"/>
        <end position="314"/>
    </location>
</feature>
<feature type="region of interest" description="Disordered" evidence="1">
    <location>
        <begin position="1"/>
        <end position="22"/>
    </location>
</feature>
<organism evidence="3 4">
    <name type="scientific">Actinocorallia longicatena</name>
    <dbReference type="NCBI Taxonomy" id="111803"/>
    <lineage>
        <taxon>Bacteria</taxon>
        <taxon>Bacillati</taxon>
        <taxon>Actinomycetota</taxon>
        <taxon>Actinomycetes</taxon>
        <taxon>Streptosporangiales</taxon>
        <taxon>Thermomonosporaceae</taxon>
        <taxon>Actinocorallia</taxon>
    </lineage>
</organism>
<dbReference type="Gene3D" id="3.90.180.10">
    <property type="entry name" value="Medium-chain alcohol dehydrogenases, catalytic domain"/>
    <property type="match status" value="1"/>
</dbReference>
<dbReference type="InterPro" id="IPR051397">
    <property type="entry name" value="Zn-ADH-like_protein"/>
</dbReference>
<evidence type="ECO:0000259" key="2">
    <source>
        <dbReference type="SMART" id="SM00829"/>
    </source>
</evidence>
<dbReference type="Proteomes" id="UP001501237">
    <property type="component" value="Unassembled WGS sequence"/>
</dbReference>
<dbReference type="InterPro" id="IPR036291">
    <property type="entry name" value="NAD(P)-bd_dom_sf"/>
</dbReference>
<dbReference type="PANTHER" id="PTHR43677:SF11">
    <property type="entry name" value="ZINC-CONTAINING ALCOHOL DEHYDROGENASE"/>
    <property type="match status" value="1"/>
</dbReference>
<dbReference type="PANTHER" id="PTHR43677">
    <property type="entry name" value="SHORT-CHAIN DEHYDROGENASE/REDUCTASE"/>
    <property type="match status" value="1"/>
</dbReference>
<name>A0ABP6PVB9_9ACTN</name>
<dbReference type="SUPFAM" id="SSF51735">
    <property type="entry name" value="NAD(P)-binding Rossmann-fold domains"/>
    <property type="match status" value="1"/>
</dbReference>
<dbReference type="InterPro" id="IPR011032">
    <property type="entry name" value="GroES-like_sf"/>
</dbReference>
<evidence type="ECO:0000313" key="4">
    <source>
        <dbReference type="Proteomes" id="UP001501237"/>
    </source>
</evidence>